<evidence type="ECO:0000256" key="1">
    <source>
        <dbReference type="SAM" id="Phobius"/>
    </source>
</evidence>
<keyword evidence="1" id="KW-0472">Membrane</keyword>
<protein>
    <recommendedName>
        <fullName evidence="4">Magnesium citrate secondary transporter</fullName>
    </recommendedName>
</protein>
<sequence length="122" mass="13772">MKRWPEFTRPLFVGALLLYGLRQANRHWLQGPLPPLLTSYLSDLAAMPVMLTLAVAAYRRMVARSQAFVLPDAWLGWSWVAVSMWFEGILPLFDAQAVADPLDALAYAAGTLAFRRWLNRPA</sequence>
<keyword evidence="1" id="KW-1133">Transmembrane helix</keyword>
<accession>A0ABY4B8G9</accession>
<feature type="transmembrane region" description="Helical" evidence="1">
    <location>
        <begin position="36"/>
        <end position="58"/>
    </location>
</feature>
<keyword evidence="3" id="KW-1185">Reference proteome</keyword>
<dbReference type="EMBL" id="CP094534">
    <property type="protein sequence ID" value="UOE35466.1"/>
    <property type="molecule type" value="Genomic_DNA"/>
</dbReference>
<reference evidence="2 3" key="1">
    <citation type="submission" date="2022-03" db="EMBL/GenBank/DDBJ databases">
        <title>Hymenobactersp. isolated from the air.</title>
        <authorList>
            <person name="Won M."/>
            <person name="Kwon S.-W."/>
        </authorList>
    </citation>
    <scope>NUCLEOTIDE SEQUENCE [LARGE SCALE GENOMIC DNA]</scope>
    <source>
        <strain evidence="2 3">KACC 22596</strain>
    </source>
</reference>
<evidence type="ECO:0000313" key="3">
    <source>
        <dbReference type="Proteomes" id="UP000831390"/>
    </source>
</evidence>
<proteinExistence type="predicted"/>
<gene>
    <name evidence="2" type="ORF">MTP16_07400</name>
</gene>
<organism evidence="2 3">
    <name type="scientific">Hymenobacter monticola</name>
    <dbReference type="NCBI Taxonomy" id="1705399"/>
    <lineage>
        <taxon>Bacteria</taxon>
        <taxon>Pseudomonadati</taxon>
        <taxon>Bacteroidota</taxon>
        <taxon>Cytophagia</taxon>
        <taxon>Cytophagales</taxon>
        <taxon>Hymenobacteraceae</taxon>
        <taxon>Hymenobacter</taxon>
    </lineage>
</organism>
<name>A0ABY4B8G9_9BACT</name>
<evidence type="ECO:0000313" key="2">
    <source>
        <dbReference type="EMBL" id="UOE35466.1"/>
    </source>
</evidence>
<dbReference type="RefSeq" id="WP_243517509.1">
    <property type="nucleotide sequence ID" value="NZ_CP094534.1"/>
</dbReference>
<evidence type="ECO:0008006" key="4">
    <source>
        <dbReference type="Google" id="ProtNLM"/>
    </source>
</evidence>
<keyword evidence="1" id="KW-0812">Transmembrane</keyword>
<dbReference type="Proteomes" id="UP000831390">
    <property type="component" value="Chromosome"/>
</dbReference>